<name>A0AAN5CIL1_9BILA</name>
<comment type="caution">
    <text evidence="1">The sequence shown here is derived from an EMBL/GenBank/DDBJ whole genome shotgun (WGS) entry which is preliminary data.</text>
</comment>
<reference evidence="2" key="1">
    <citation type="submission" date="2022-10" db="EMBL/GenBank/DDBJ databases">
        <title>Genome assembly of Pristionchus species.</title>
        <authorList>
            <person name="Yoshida K."/>
            <person name="Sommer R.J."/>
        </authorList>
    </citation>
    <scope>NUCLEOTIDE SEQUENCE [LARGE SCALE GENOMIC DNA]</scope>
    <source>
        <strain evidence="2">RS5460</strain>
    </source>
</reference>
<keyword evidence="2" id="KW-1185">Reference proteome</keyword>
<evidence type="ECO:0000313" key="1">
    <source>
        <dbReference type="EMBL" id="GMR45053.1"/>
    </source>
</evidence>
<evidence type="ECO:0008006" key="3">
    <source>
        <dbReference type="Google" id="ProtNLM"/>
    </source>
</evidence>
<sequence length="192" mass="21639">QGRLFSLSCGHFACRSCWLKHCIFELAREFCPISCPVRNGDCNEKLTIGRATTLLSDSAIEIMVEYEWGRKLRQTDNVRCAGCKRWMERTDAYRKVMSASCSCGCFTCVRCGDREHAPLLCEDAAAWTEVRSKENVEEAAAAAAELWALTRYKFDECIAPSQAITTEQYKKNLRFSFTTLKSLDVAAPLPLP</sequence>
<dbReference type="InterPro" id="IPR013083">
    <property type="entry name" value="Znf_RING/FYVE/PHD"/>
</dbReference>
<dbReference type="SUPFAM" id="SSF57850">
    <property type="entry name" value="RING/U-box"/>
    <property type="match status" value="2"/>
</dbReference>
<accession>A0AAN5CIL1</accession>
<protein>
    <recommendedName>
        <fullName evidence="3">RING-type domain-containing protein</fullName>
    </recommendedName>
</protein>
<organism evidence="1 2">
    <name type="scientific">Pristionchus mayeri</name>
    <dbReference type="NCBI Taxonomy" id="1317129"/>
    <lineage>
        <taxon>Eukaryota</taxon>
        <taxon>Metazoa</taxon>
        <taxon>Ecdysozoa</taxon>
        <taxon>Nematoda</taxon>
        <taxon>Chromadorea</taxon>
        <taxon>Rhabditida</taxon>
        <taxon>Rhabditina</taxon>
        <taxon>Diplogasteromorpha</taxon>
        <taxon>Diplogasteroidea</taxon>
        <taxon>Neodiplogasteridae</taxon>
        <taxon>Pristionchus</taxon>
    </lineage>
</organism>
<dbReference type="Gene3D" id="3.30.40.10">
    <property type="entry name" value="Zinc/RING finger domain, C3HC4 (zinc finger)"/>
    <property type="match status" value="1"/>
</dbReference>
<proteinExistence type="predicted"/>
<feature type="non-terminal residue" evidence="1">
    <location>
        <position position="1"/>
    </location>
</feature>
<dbReference type="EMBL" id="BTRK01000004">
    <property type="protein sequence ID" value="GMR45053.1"/>
    <property type="molecule type" value="Genomic_DNA"/>
</dbReference>
<dbReference type="AlphaFoldDB" id="A0AAN5CIL1"/>
<evidence type="ECO:0000313" key="2">
    <source>
        <dbReference type="Proteomes" id="UP001328107"/>
    </source>
</evidence>
<dbReference type="Proteomes" id="UP001328107">
    <property type="component" value="Unassembled WGS sequence"/>
</dbReference>
<gene>
    <name evidence="1" type="ORF">PMAYCL1PPCAC_15246</name>
</gene>